<dbReference type="InterPro" id="IPR001315">
    <property type="entry name" value="CARD"/>
</dbReference>
<comment type="subcellular location">
    <subcellularLocation>
        <location evidence="1">Cytoplasm</location>
        <location evidence="1">Cytosol</location>
    </subcellularLocation>
</comment>
<sequence length="106" mass="12376">MNRTDLVERLSETSSGAKRKHFVDKHQGDLIQRVKNIGPILDHLLREAVIQEERYDHIWTIPTTQEKMRELYRGPLKAGDKVKEIFYTALEGVEKFLVADLKEKES</sequence>
<name>A0A3Q3KAN1_MONAL</name>
<evidence type="ECO:0000256" key="3">
    <source>
        <dbReference type="ARBA" id="ARBA00022588"/>
    </source>
</evidence>
<dbReference type="InterPro" id="IPR011029">
    <property type="entry name" value="DEATH-like_dom_sf"/>
</dbReference>
<evidence type="ECO:0000256" key="4">
    <source>
        <dbReference type="ARBA" id="ARBA00022859"/>
    </source>
</evidence>
<keyword evidence="5" id="KW-0395">Inflammatory response</keyword>
<accession>A0A3Q3KAN1</accession>
<dbReference type="GO" id="GO:0042981">
    <property type="term" value="P:regulation of apoptotic process"/>
    <property type="evidence" value="ECO:0007669"/>
    <property type="project" value="InterPro"/>
</dbReference>
<dbReference type="InterPro" id="IPR033516">
    <property type="entry name" value="CARD8/ASC/NALP1_CARD"/>
</dbReference>
<dbReference type="GO" id="GO:0006954">
    <property type="term" value="P:inflammatory response"/>
    <property type="evidence" value="ECO:0007669"/>
    <property type="project" value="UniProtKB-KW"/>
</dbReference>
<dbReference type="GO" id="GO:0005829">
    <property type="term" value="C:cytosol"/>
    <property type="evidence" value="ECO:0007669"/>
    <property type="project" value="UniProtKB-SubCell"/>
</dbReference>
<dbReference type="Pfam" id="PF00619">
    <property type="entry name" value="CARD"/>
    <property type="match status" value="1"/>
</dbReference>
<dbReference type="PANTHER" id="PTHR46985">
    <property type="entry name" value="NACHT, LRR AND PYD DOMAINS-CONTAINING PROTEIN 1"/>
    <property type="match status" value="1"/>
</dbReference>
<dbReference type="Ensembl" id="ENSMALT00000030841.1">
    <property type="protein sequence ID" value="ENSMALP00000030305.1"/>
    <property type="gene ID" value="ENSMALG00000020957.1"/>
</dbReference>
<keyword evidence="8" id="KW-1185">Reference proteome</keyword>
<reference evidence="7" key="1">
    <citation type="submission" date="2025-08" db="UniProtKB">
        <authorList>
            <consortium name="Ensembl"/>
        </authorList>
    </citation>
    <scope>IDENTIFICATION</scope>
</reference>
<dbReference type="PROSITE" id="PS50209">
    <property type="entry name" value="CARD"/>
    <property type="match status" value="1"/>
</dbReference>
<evidence type="ECO:0000259" key="6">
    <source>
        <dbReference type="PROSITE" id="PS50209"/>
    </source>
</evidence>
<dbReference type="SUPFAM" id="SSF47986">
    <property type="entry name" value="DEATH domain"/>
    <property type="match status" value="1"/>
</dbReference>
<dbReference type="CDD" id="cd08330">
    <property type="entry name" value="CARD_ASC_NALP1"/>
    <property type="match status" value="1"/>
</dbReference>
<keyword evidence="2" id="KW-0963">Cytoplasm</keyword>
<proteinExistence type="predicted"/>
<dbReference type="Gene3D" id="1.10.533.10">
    <property type="entry name" value="Death Domain, Fas"/>
    <property type="match status" value="1"/>
</dbReference>
<evidence type="ECO:0000313" key="8">
    <source>
        <dbReference type="Proteomes" id="UP000261600"/>
    </source>
</evidence>
<dbReference type="AlphaFoldDB" id="A0A3Q3KAN1"/>
<protein>
    <recommendedName>
        <fullName evidence="6">CARD domain-containing protein</fullName>
    </recommendedName>
</protein>
<evidence type="ECO:0000256" key="5">
    <source>
        <dbReference type="ARBA" id="ARBA00023198"/>
    </source>
</evidence>
<evidence type="ECO:0000256" key="1">
    <source>
        <dbReference type="ARBA" id="ARBA00004514"/>
    </source>
</evidence>
<evidence type="ECO:0000256" key="2">
    <source>
        <dbReference type="ARBA" id="ARBA00022490"/>
    </source>
</evidence>
<dbReference type="InterPro" id="IPR051249">
    <property type="entry name" value="NLRP_Inflammasome"/>
</dbReference>
<dbReference type="Proteomes" id="UP000261600">
    <property type="component" value="Unplaced"/>
</dbReference>
<dbReference type="PANTHER" id="PTHR46985:SF2">
    <property type="entry name" value="APOPTOSIS-ASSOCIATED SPECK-LIKE PROTEIN CONTAINING A CARD"/>
    <property type="match status" value="1"/>
</dbReference>
<keyword evidence="3" id="KW-0399">Innate immunity</keyword>
<evidence type="ECO:0000313" key="7">
    <source>
        <dbReference type="Ensembl" id="ENSMALP00000030305.1"/>
    </source>
</evidence>
<organism evidence="7 8">
    <name type="scientific">Monopterus albus</name>
    <name type="common">Swamp eel</name>
    <dbReference type="NCBI Taxonomy" id="43700"/>
    <lineage>
        <taxon>Eukaryota</taxon>
        <taxon>Metazoa</taxon>
        <taxon>Chordata</taxon>
        <taxon>Craniata</taxon>
        <taxon>Vertebrata</taxon>
        <taxon>Euteleostomi</taxon>
        <taxon>Actinopterygii</taxon>
        <taxon>Neopterygii</taxon>
        <taxon>Teleostei</taxon>
        <taxon>Neoteleostei</taxon>
        <taxon>Acanthomorphata</taxon>
        <taxon>Anabantaria</taxon>
        <taxon>Synbranchiformes</taxon>
        <taxon>Synbranchidae</taxon>
        <taxon>Monopterus</taxon>
    </lineage>
</organism>
<keyword evidence="4" id="KW-0391">Immunity</keyword>
<feature type="domain" description="CARD" evidence="6">
    <location>
        <begin position="15"/>
        <end position="105"/>
    </location>
</feature>
<dbReference type="STRING" id="43700.ENSMALP00000030305"/>
<dbReference type="GO" id="GO:0045087">
    <property type="term" value="P:innate immune response"/>
    <property type="evidence" value="ECO:0007669"/>
    <property type="project" value="UniProtKB-KW"/>
</dbReference>
<reference evidence="7" key="2">
    <citation type="submission" date="2025-09" db="UniProtKB">
        <authorList>
            <consortium name="Ensembl"/>
        </authorList>
    </citation>
    <scope>IDENTIFICATION</scope>
</reference>